<dbReference type="Pfam" id="PF00534">
    <property type="entry name" value="Glycos_transf_1"/>
    <property type="match status" value="1"/>
</dbReference>
<keyword evidence="2" id="KW-0808">Transferase</keyword>
<dbReference type="SUPFAM" id="SSF53756">
    <property type="entry name" value="UDP-Glycosyltransferase/glycogen phosphorylase"/>
    <property type="match status" value="1"/>
</dbReference>
<sequence length="431" mass="47808">MQTHPSNQWQFVLVHGGARDSYQVALALHEAGLLRTLVTDLFASETALQRWSRFIPPGLRSLLEARSAPLPSTHVQQHAIAGLLAVALERWRHVPFALRRSARRLSDRRLGRAAGHLAASTGSRLLAYSYFAAPAFSAAGSAPLLFQVHPHPLTVRRILHDERALHPQCASSLDQEWELALPEHDLKTLIRESETAHAYIVASSFTQNSLIEHGVPAHRITVVPYGVDLQRFHPRPAPRLHDGILRLLFVGRINQRKGLLYLLQALSQLSDVNLHLTICGRVVDDLQLFRPFADRITLRPSVSAKELAAAYQQADLFVFPSLAEGFGQVLLEALASGLPILSTTHTAAPDLIEDGVHGWIVPPRDVDQLAHRIRWASEHRDDLHTMAAAARSRAELYTWQRFRAGVVQFALQHARATVATSPASDAELVQV</sequence>
<dbReference type="InterPro" id="IPR050194">
    <property type="entry name" value="Glycosyltransferase_grp1"/>
</dbReference>
<dbReference type="GO" id="GO:0016757">
    <property type="term" value="F:glycosyltransferase activity"/>
    <property type="evidence" value="ECO:0007669"/>
    <property type="project" value="UniProtKB-KW"/>
</dbReference>
<proteinExistence type="predicted"/>
<feature type="domain" description="Glycosyl transferase family 1" evidence="1">
    <location>
        <begin position="246"/>
        <end position="392"/>
    </location>
</feature>
<name>A0ABW9KJL6_9BACT</name>
<protein>
    <submittedName>
        <fullName evidence="2">Glycosyltransferase family 4 protein</fullName>
        <ecNumber evidence="2">2.4.-.-</ecNumber>
    </submittedName>
</protein>
<dbReference type="RefSeq" id="WP_263413635.1">
    <property type="nucleotide sequence ID" value="NZ_BAABBH010000001.1"/>
</dbReference>
<reference evidence="2 3" key="1">
    <citation type="submission" date="2024-12" db="EMBL/GenBank/DDBJ databases">
        <authorList>
            <person name="Lee Y."/>
        </authorList>
    </citation>
    <scope>NUCLEOTIDE SEQUENCE [LARGE SCALE GENOMIC DNA]</scope>
    <source>
        <strain evidence="2 3">03SUJ4</strain>
    </source>
</reference>
<keyword evidence="2" id="KW-0328">Glycosyltransferase</keyword>
<dbReference type="PANTHER" id="PTHR45947">
    <property type="entry name" value="SULFOQUINOVOSYL TRANSFERASE SQD2"/>
    <property type="match status" value="1"/>
</dbReference>
<evidence type="ECO:0000313" key="2">
    <source>
        <dbReference type="EMBL" id="MFN2974814.1"/>
    </source>
</evidence>
<dbReference type="InterPro" id="IPR001296">
    <property type="entry name" value="Glyco_trans_1"/>
</dbReference>
<comment type="caution">
    <text evidence="2">The sequence shown here is derived from an EMBL/GenBank/DDBJ whole genome shotgun (WGS) entry which is preliminary data.</text>
</comment>
<keyword evidence="3" id="KW-1185">Reference proteome</keyword>
<accession>A0ABW9KJL6</accession>
<gene>
    <name evidence="2" type="ORF">ACK2TP_03485</name>
</gene>
<organism evidence="2 3">
    <name type="scientific">Terriglobus aquaticus</name>
    <dbReference type="NCBI Taxonomy" id="940139"/>
    <lineage>
        <taxon>Bacteria</taxon>
        <taxon>Pseudomonadati</taxon>
        <taxon>Acidobacteriota</taxon>
        <taxon>Terriglobia</taxon>
        <taxon>Terriglobales</taxon>
        <taxon>Acidobacteriaceae</taxon>
        <taxon>Terriglobus</taxon>
    </lineage>
</organism>
<dbReference type="CDD" id="cd03801">
    <property type="entry name" value="GT4_PimA-like"/>
    <property type="match status" value="1"/>
</dbReference>
<dbReference type="Proteomes" id="UP001634747">
    <property type="component" value="Unassembled WGS sequence"/>
</dbReference>
<evidence type="ECO:0000313" key="3">
    <source>
        <dbReference type="Proteomes" id="UP001634747"/>
    </source>
</evidence>
<dbReference type="EC" id="2.4.-.-" evidence="2"/>
<dbReference type="PANTHER" id="PTHR45947:SF3">
    <property type="entry name" value="SULFOQUINOVOSYL TRANSFERASE SQD2"/>
    <property type="match status" value="1"/>
</dbReference>
<dbReference type="Gene3D" id="3.40.50.2000">
    <property type="entry name" value="Glycogen Phosphorylase B"/>
    <property type="match status" value="2"/>
</dbReference>
<evidence type="ECO:0000259" key="1">
    <source>
        <dbReference type="Pfam" id="PF00534"/>
    </source>
</evidence>
<dbReference type="EMBL" id="JBJYXY010000001">
    <property type="protein sequence ID" value="MFN2974814.1"/>
    <property type="molecule type" value="Genomic_DNA"/>
</dbReference>